<dbReference type="NCBIfam" id="TIGR01988">
    <property type="entry name" value="Ubi-OHases"/>
    <property type="match status" value="1"/>
</dbReference>
<dbReference type="PROSITE" id="PS01304">
    <property type="entry name" value="UBIH"/>
    <property type="match status" value="1"/>
</dbReference>
<dbReference type="InterPro" id="IPR036188">
    <property type="entry name" value="FAD/NAD-bd_sf"/>
</dbReference>
<dbReference type="GO" id="GO:0071949">
    <property type="term" value="F:FAD binding"/>
    <property type="evidence" value="ECO:0007669"/>
    <property type="project" value="InterPro"/>
</dbReference>
<evidence type="ECO:0000256" key="6">
    <source>
        <dbReference type="ARBA" id="ARBA00023002"/>
    </source>
</evidence>
<dbReference type="InterPro" id="IPR051205">
    <property type="entry name" value="UbiH/COQ6_monooxygenase"/>
</dbReference>
<protein>
    <submittedName>
        <fullName evidence="9">2-octaprenyl-6-methoxyphenyl hydroxylase</fullName>
        <ecNumber evidence="9">1.14.13.-</ecNumber>
    </submittedName>
</protein>
<name>A0AAX1ECX2_9GAMM</name>
<dbReference type="PANTHER" id="PTHR43876">
    <property type="entry name" value="UBIQUINONE BIOSYNTHESIS MONOOXYGENASE COQ6, MITOCHONDRIAL"/>
    <property type="match status" value="1"/>
</dbReference>
<dbReference type="SUPFAM" id="SSF51905">
    <property type="entry name" value="FAD/NAD(P)-binding domain"/>
    <property type="match status" value="1"/>
</dbReference>
<dbReference type="NCBIfam" id="TIGR01984">
    <property type="entry name" value="UbiH"/>
    <property type="match status" value="1"/>
</dbReference>
<dbReference type="EMBL" id="CP038254">
    <property type="protein sequence ID" value="QBR82950.1"/>
    <property type="molecule type" value="Genomic_DNA"/>
</dbReference>
<organism evidence="9 10">
    <name type="scientific">Legionella israelensis</name>
    <dbReference type="NCBI Taxonomy" id="454"/>
    <lineage>
        <taxon>Bacteria</taxon>
        <taxon>Pseudomonadati</taxon>
        <taxon>Pseudomonadota</taxon>
        <taxon>Gammaproteobacteria</taxon>
        <taxon>Legionellales</taxon>
        <taxon>Legionellaceae</taxon>
        <taxon>Legionella</taxon>
    </lineage>
</organism>
<evidence type="ECO:0000256" key="7">
    <source>
        <dbReference type="ARBA" id="ARBA00023033"/>
    </source>
</evidence>
<dbReference type="RefSeq" id="WP_135059464.1">
    <property type="nucleotide sequence ID" value="NZ_CP038254.1"/>
</dbReference>
<reference evidence="9 10" key="1">
    <citation type="submission" date="2019-03" db="EMBL/GenBank/DDBJ databases">
        <title>Diverse conjugative elements silence natural transformation in Legionella species.</title>
        <authorList>
            <person name="Durieux I."/>
            <person name="Ginevra C."/>
            <person name="Attaiech L."/>
            <person name="Picq K."/>
            <person name="Juan P.A."/>
            <person name="Jarraud S."/>
            <person name="Charpentier X."/>
        </authorList>
    </citation>
    <scope>NUCLEOTIDE SEQUENCE [LARGE SCALE GENOMIC DNA]</scope>
    <source>
        <strain evidence="9 10">HL-0427-4011</strain>
    </source>
</reference>
<keyword evidence="6 9" id="KW-0560">Oxidoreductase</keyword>
<evidence type="ECO:0000256" key="5">
    <source>
        <dbReference type="ARBA" id="ARBA00022827"/>
    </source>
</evidence>
<dbReference type="InterPro" id="IPR010971">
    <property type="entry name" value="UbiH/COQ6"/>
</dbReference>
<dbReference type="Pfam" id="PF01494">
    <property type="entry name" value="FAD_binding_3"/>
    <property type="match status" value="1"/>
</dbReference>
<dbReference type="GO" id="GO:0008681">
    <property type="term" value="F:2-octaprenyl-6-methoxyphenol hydroxylase activity"/>
    <property type="evidence" value="ECO:0007669"/>
    <property type="project" value="InterPro"/>
</dbReference>
<keyword evidence="4" id="KW-0285">Flavoprotein</keyword>
<dbReference type="InterPro" id="IPR018168">
    <property type="entry name" value="Ubi_Hdrlase_CS"/>
</dbReference>
<comment type="similarity">
    <text evidence="3">Belongs to the UbiH/COQ6 family.</text>
</comment>
<keyword evidence="5" id="KW-0274">FAD</keyword>
<dbReference type="InterPro" id="IPR011295">
    <property type="entry name" value="UbiH"/>
</dbReference>
<evidence type="ECO:0000259" key="8">
    <source>
        <dbReference type="Pfam" id="PF01494"/>
    </source>
</evidence>
<dbReference type="GO" id="GO:0006744">
    <property type="term" value="P:ubiquinone biosynthetic process"/>
    <property type="evidence" value="ECO:0007669"/>
    <property type="project" value="InterPro"/>
</dbReference>
<comment type="pathway">
    <text evidence="2">Cofactor biosynthesis; ubiquinone biosynthesis.</text>
</comment>
<evidence type="ECO:0000313" key="10">
    <source>
        <dbReference type="Proteomes" id="UP000295517"/>
    </source>
</evidence>
<dbReference type="InterPro" id="IPR002938">
    <property type="entry name" value="FAD-bd"/>
</dbReference>
<dbReference type="PRINTS" id="PR00420">
    <property type="entry name" value="RNGMNOXGNASE"/>
</dbReference>
<evidence type="ECO:0000256" key="2">
    <source>
        <dbReference type="ARBA" id="ARBA00004749"/>
    </source>
</evidence>
<dbReference type="Proteomes" id="UP000295517">
    <property type="component" value="Chromosome"/>
</dbReference>
<sequence>MTKYSVDILIVGGGLTGAAFMLALDELGYQCLLVEAKSFNEDIKADFDARSLALSPASICILNTLNIWPALSPHATPIELIHVSDQNRFGGTRLHGDKTSPLGYVVEMQHIDQLLHRLLPKDKIMAPAKLIHLDKEQSLATLSRPDGEYQIRAKLIVAADGTHSATRHLCGLSAISKDYVQSAIVANVGLAHPHQFRAYERFTANGPLALLPMTKQRMSLIWAMPPIEAESMIQMKDSEFIKRLQLAFGYRLGRFIRIGQRSVYPLKQTLMSEPIHWPVVFVGNAAHTLHPVAGQGFNLGLRDVAMLAQLIAEKGINANMLKHYHKVRKSDQKAISQMTDGLIHIFTSHRPVIKIARTLGMIAVDNIPIMKKALAHYARGFAGITPDLVCEIPLKATDNVQQEGIDESNI</sequence>
<dbReference type="EC" id="1.14.13.-" evidence="9"/>
<comment type="cofactor">
    <cofactor evidence="1">
        <name>FAD</name>
        <dbReference type="ChEBI" id="CHEBI:57692"/>
    </cofactor>
</comment>
<feature type="domain" description="FAD-binding" evidence="8">
    <location>
        <begin position="6"/>
        <end position="334"/>
    </location>
</feature>
<gene>
    <name evidence="9" type="primary">ubiH</name>
    <name evidence="9" type="synonym">visB</name>
    <name evidence="9" type="ORF">E3983_00420</name>
</gene>
<accession>A0AAX1ECX2</accession>
<dbReference type="Gene3D" id="3.50.50.60">
    <property type="entry name" value="FAD/NAD(P)-binding domain"/>
    <property type="match status" value="2"/>
</dbReference>
<dbReference type="AlphaFoldDB" id="A0AAX1ECX2"/>
<dbReference type="PANTHER" id="PTHR43876:SF8">
    <property type="entry name" value="2-OCTAPRENYL-6-METHOXYPHENOL HYDROXYLASE"/>
    <property type="match status" value="1"/>
</dbReference>
<dbReference type="NCBIfam" id="NF004356">
    <property type="entry name" value="PRK05732.1"/>
    <property type="match status" value="1"/>
</dbReference>
<proteinExistence type="inferred from homology"/>
<evidence type="ECO:0000256" key="1">
    <source>
        <dbReference type="ARBA" id="ARBA00001974"/>
    </source>
</evidence>
<evidence type="ECO:0000313" key="9">
    <source>
        <dbReference type="EMBL" id="QBR82950.1"/>
    </source>
</evidence>
<evidence type="ECO:0000256" key="3">
    <source>
        <dbReference type="ARBA" id="ARBA00005349"/>
    </source>
</evidence>
<evidence type="ECO:0000256" key="4">
    <source>
        <dbReference type="ARBA" id="ARBA00022630"/>
    </source>
</evidence>
<keyword evidence="7" id="KW-0503">Monooxygenase</keyword>